<dbReference type="EMBL" id="CP002130">
    <property type="protein sequence ID" value="AEI89072.1"/>
    <property type="molecule type" value="Genomic_DNA"/>
</dbReference>
<name>F7XWM3_MIDMI</name>
<dbReference type="Proteomes" id="UP000006639">
    <property type="component" value="Chromosome"/>
</dbReference>
<dbReference type="RefSeq" id="WP_013951275.1">
    <property type="nucleotide sequence ID" value="NC_015722.1"/>
</dbReference>
<gene>
    <name evidence="2" type="ordered locus">midi_00782</name>
</gene>
<proteinExistence type="predicted"/>
<dbReference type="AlphaFoldDB" id="F7XWM3"/>
<evidence type="ECO:0000256" key="1">
    <source>
        <dbReference type="SAM" id="MobiDB-lite"/>
    </source>
</evidence>
<accession>F7XWM3</accession>
<keyword evidence="3" id="KW-1185">Reference proteome</keyword>
<feature type="compositionally biased region" description="Basic and acidic residues" evidence="1">
    <location>
        <begin position="58"/>
        <end position="69"/>
    </location>
</feature>
<organism evidence="2 3">
    <name type="scientific">Midichloria mitochondrii (strain IricVA)</name>
    <dbReference type="NCBI Taxonomy" id="696127"/>
    <lineage>
        <taxon>Bacteria</taxon>
        <taxon>Pseudomonadati</taxon>
        <taxon>Pseudomonadota</taxon>
        <taxon>Alphaproteobacteria</taxon>
        <taxon>Rickettsiales</taxon>
        <taxon>Candidatus Midichloriaceae</taxon>
        <taxon>Candidatus Midichloria</taxon>
    </lineage>
</organism>
<evidence type="ECO:0000313" key="2">
    <source>
        <dbReference type="EMBL" id="AEI89072.1"/>
    </source>
</evidence>
<feature type="region of interest" description="Disordered" evidence="1">
    <location>
        <begin position="52"/>
        <end position="80"/>
    </location>
</feature>
<protein>
    <submittedName>
        <fullName evidence="2">Uncharacterized protein</fullName>
    </submittedName>
</protein>
<evidence type="ECO:0000313" key="3">
    <source>
        <dbReference type="Proteomes" id="UP000006639"/>
    </source>
</evidence>
<dbReference type="HOGENOM" id="CLU_2585791_0_0_5"/>
<reference evidence="2 3" key="1">
    <citation type="journal article" date="2011" name="Mol. Biol. Evol.">
        <title>Phylogenomic evidence for the presence of a flagellum and cbb3 oxidase in the free-living mitochondrial ancestor.</title>
        <authorList>
            <person name="Sassera D."/>
            <person name="Lo N."/>
            <person name="Epis S."/>
            <person name="D'Auria G."/>
            <person name="Montagna M."/>
            <person name="Comandatore F."/>
            <person name="Horner D."/>
            <person name="Pereto J."/>
            <person name="Luciano A.M."/>
            <person name="Franciosi F."/>
            <person name="Ferri E."/>
            <person name="Crotti E."/>
            <person name="Bazzocchi C."/>
            <person name="Daffonchio D."/>
            <person name="Sacchi L."/>
            <person name="Moya A."/>
            <person name="Latorre A."/>
            <person name="Bandi C."/>
        </authorList>
    </citation>
    <scope>NUCLEOTIDE SEQUENCE [LARGE SCALE GENOMIC DNA]</scope>
    <source>
        <strain evidence="2 3">IricVA</strain>
    </source>
</reference>
<dbReference type="KEGG" id="mmn:midi_00782"/>
<sequence>MSKIAGIMATAQNMGRVGEAAPNVNAAFDLIKGIVKIVSYKTTGFARDMFATRTTARQADDDSRTDNHKGSTKAVSEDPQ</sequence>